<name>A0A9X2LTS4_STRMQ</name>
<organism evidence="3 4">
    <name type="scientific">Streptomyces malaysiensis subsp. samsunensis</name>
    <dbReference type="NCBI Taxonomy" id="459658"/>
    <lineage>
        <taxon>Bacteria</taxon>
        <taxon>Bacillati</taxon>
        <taxon>Actinomycetota</taxon>
        <taxon>Actinomycetes</taxon>
        <taxon>Kitasatosporales</taxon>
        <taxon>Streptomycetaceae</taxon>
        <taxon>Streptomyces</taxon>
        <taxon>Streptomyces violaceusniger group</taxon>
    </lineage>
</organism>
<accession>A0A9X2LTS4</accession>
<dbReference type="Proteomes" id="UP001142400">
    <property type="component" value="Unassembled WGS sequence"/>
</dbReference>
<reference evidence="3" key="1">
    <citation type="submission" date="2022-06" db="EMBL/GenBank/DDBJ databases">
        <title>WGS of actinobacteria.</title>
        <authorList>
            <person name="Thawai C."/>
        </authorList>
    </citation>
    <scope>NUCLEOTIDE SEQUENCE</scope>
    <source>
        <strain evidence="3">DSM 42010</strain>
    </source>
</reference>
<feature type="region of interest" description="Disordered" evidence="1">
    <location>
        <begin position="67"/>
        <end position="129"/>
    </location>
</feature>
<proteinExistence type="predicted"/>
<sequence length="266" mass="28586">MSTSGGEGGRRWDEQTQRWVGQGAEPPTPGRRPPNPHLGTVLLAVLAVVLVGGIGVGAWQLVSGDGDDKPRADGGSPSASASSWSSSAEQPSEAPSGPFSETASAPPSVSADSTQEPPADYVRTTDPEGFRLDVPRGWQRVKRDTGVFYESSDASSLIQVFALTEPDITPYEALRRAEKGLKKNPGYHRYELKRLGPGDDADAELEYGYRSAKYGPRRILDRAFAGPDNVQYAVLVAGPADDWPQQRERQRIVLASFCPTAYCPAA</sequence>
<dbReference type="EMBL" id="JANIIC010000008">
    <property type="protein sequence ID" value="MCQ8829326.1"/>
    <property type="molecule type" value="Genomic_DNA"/>
</dbReference>
<evidence type="ECO:0000256" key="1">
    <source>
        <dbReference type="SAM" id="MobiDB-lite"/>
    </source>
</evidence>
<evidence type="ECO:0000256" key="2">
    <source>
        <dbReference type="SAM" id="Phobius"/>
    </source>
</evidence>
<evidence type="ECO:0000313" key="4">
    <source>
        <dbReference type="Proteomes" id="UP001142400"/>
    </source>
</evidence>
<evidence type="ECO:0000313" key="3">
    <source>
        <dbReference type="EMBL" id="MCQ8829326.1"/>
    </source>
</evidence>
<feature type="compositionally biased region" description="Low complexity" evidence="1">
    <location>
        <begin position="74"/>
        <end position="98"/>
    </location>
</feature>
<keyword evidence="2" id="KW-0812">Transmembrane</keyword>
<evidence type="ECO:0008006" key="5">
    <source>
        <dbReference type="Google" id="ProtNLM"/>
    </source>
</evidence>
<feature type="compositionally biased region" description="Polar residues" evidence="1">
    <location>
        <begin position="99"/>
        <end position="116"/>
    </location>
</feature>
<protein>
    <recommendedName>
        <fullName evidence="5">Aromatic ring-opening dioxygenase LigA</fullName>
    </recommendedName>
</protein>
<keyword evidence="2" id="KW-0472">Membrane</keyword>
<feature type="compositionally biased region" description="Pro residues" evidence="1">
    <location>
        <begin position="26"/>
        <end position="36"/>
    </location>
</feature>
<gene>
    <name evidence="3" type="ORF">NQU54_09575</name>
</gene>
<feature type="region of interest" description="Disordered" evidence="1">
    <location>
        <begin position="1"/>
        <end position="38"/>
    </location>
</feature>
<comment type="caution">
    <text evidence="3">The sequence shown here is derived from an EMBL/GenBank/DDBJ whole genome shotgun (WGS) entry which is preliminary data.</text>
</comment>
<dbReference type="AlphaFoldDB" id="A0A9X2LTS4"/>
<feature type="transmembrane region" description="Helical" evidence="2">
    <location>
        <begin position="41"/>
        <end position="62"/>
    </location>
</feature>
<dbReference type="RefSeq" id="WP_257630685.1">
    <property type="nucleotide sequence ID" value="NZ_JANIIC010000008.1"/>
</dbReference>
<keyword evidence="2" id="KW-1133">Transmembrane helix</keyword>
<keyword evidence="4" id="KW-1185">Reference proteome</keyword>